<proteinExistence type="predicted"/>
<dbReference type="InterPro" id="IPR018062">
    <property type="entry name" value="HTH_AraC-typ_CS"/>
</dbReference>
<dbReference type="Proteomes" id="UP000823933">
    <property type="component" value="Unassembled WGS sequence"/>
</dbReference>
<dbReference type="InterPro" id="IPR003313">
    <property type="entry name" value="AraC-bd"/>
</dbReference>
<evidence type="ECO:0000313" key="6">
    <source>
        <dbReference type="EMBL" id="HIW08523.1"/>
    </source>
</evidence>
<keyword evidence="4" id="KW-0804">Transcription</keyword>
<dbReference type="Pfam" id="PF12833">
    <property type="entry name" value="HTH_18"/>
    <property type="match status" value="1"/>
</dbReference>
<organism evidence="6 7">
    <name type="scientific">Candidatus Faecalibacterium intestinigallinarum</name>
    <dbReference type="NCBI Taxonomy" id="2838581"/>
    <lineage>
        <taxon>Bacteria</taxon>
        <taxon>Bacillati</taxon>
        <taxon>Bacillota</taxon>
        <taxon>Clostridia</taxon>
        <taxon>Eubacteriales</taxon>
        <taxon>Oscillospiraceae</taxon>
        <taxon>Faecalibacterium</taxon>
    </lineage>
</organism>
<dbReference type="EMBL" id="DXHQ01000044">
    <property type="protein sequence ID" value="HIW08523.1"/>
    <property type="molecule type" value="Genomic_DNA"/>
</dbReference>
<dbReference type="PANTHER" id="PTHR46796">
    <property type="entry name" value="HTH-TYPE TRANSCRIPTIONAL ACTIVATOR RHAS-RELATED"/>
    <property type="match status" value="1"/>
</dbReference>
<dbReference type="GO" id="GO:0003700">
    <property type="term" value="F:DNA-binding transcription factor activity"/>
    <property type="evidence" value="ECO:0007669"/>
    <property type="project" value="InterPro"/>
</dbReference>
<keyword evidence="2" id="KW-0238">DNA-binding</keyword>
<evidence type="ECO:0000313" key="7">
    <source>
        <dbReference type="Proteomes" id="UP000823933"/>
    </source>
</evidence>
<keyword evidence="1" id="KW-0805">Transcription regulation</keyword>
<reference evidence="6" key="1">
    <citation type="journal article" date="2021" name="PeerJ">
        <title>Extensive microbial diversity within the chicken gut microbiome revealed by metagenomics and culture.</title>
        <authorList>
            <person name="Gilroy R."/>
            <person name="Ravi A."/>
            <person name="Getino M."/>
            <person name="Pursley I."/>
            <person name="Horton D.L."/>
            <person name="Alikhan N.F."/>
            <person name="Baker D."/>
            <person name="Gharbi K."/>
            <person name="Hall N."/>
            <person name="Watson M."/>
            <person name="Adriaenssens E.M."/>
            <person name="Foster-Nyarko E."/>
            <person name="Jarju S."/>
            <person name="Secka A."/>
            <person name="Antonio M."/>
            <person name="Oren A."/>
            <person name="Chaudhuri R.R."/>
            <person name="La Ragione R."/>
            <person name="Hildebrand F."/>
            <person name="Pallen M.J."/>
        </authorList>
    </citation>
    <scope>NUCLEOTIDE SEQUENCE</scope>
    <source>
        <strain evidence="6">ChiHcolR34-3080</strain>
    </source>
</reference>
<dbReference type="InterPro" id="IPR020449">
    <property type="entry name" value="Tscrpt_reg_AraC-type_HTH"/>
</dbReference>
<evidence type="ECO:0000259" key="5">
    <source>
        <dbReference type="PROSITE" id="PS01124"/>
    </source>
</evidence>
<dbReference type="InterPro" id="IPR009057">
    <property type="entry name" value="Homeodomain-like_sf"/>
</dbReference>
<dbReference type="SMART" id="SM00342">
    <property type="entry name" value="HTH_ARAC"/>
    <property type="match status" value="1"/>
</dbReference>
<dbReference type="InterPro" id="IPR050204">
    <property type="entry name" value="AraC_XylS_family_regulators"/>
</dbReference>
<evidence type="ECO:0000256" key="3">
    <source>
        <dbReference type="ARBA" id="ARBA00023159"/>
    </source>
</evidence>
<keyword evidence="3" id="KW-0010">Activator</keyword>
<evidence type="ECO:0000256" key="4">
    <source>
        <dbReference type="ARBA" id="ARBA00023163"/>
    </source>
</evidence>
<reference evidence="6" key="2">
    <citation type="submission" date="2021-04" db="EMBL/GenBank/DDBJ databases">
        <authorList>
            <person name="Gilroy R."/>
        </authorList>
    </citation>
    <scope>NUCLEOTIDE SEQUENCE</scope>
    <source>
        <strain evidence="6">ChiHcolR34-3080</strain>
    </source>
</reference>
<dbReference type="Gene3D" id="1.10.10.60">
    <property type="entry name" value="Homeodomain-like"/>
    <property type="match status" value="2"/>
</dbReference>
<dbReference type="PROSITE" id="PS00041">
    <property type="entry name" value="HTH_ARAC_FAMILY_1"/>
    <property type="match status" value="1"/>
</dbReference>
<dbReference type="GO" id="GO:0043565">
    <property type="term" value="F:sequence-specific DNA binding"/>
    <property type="evidence" value="ECO:0007669"/>
    <property type="project" value="InterPro"/>
</dbReference>
<dbReference type="SUPFAM" id="SSF46689">
    <property type="entry name" value="Homeodomain-like"/>
    <property type="match status" value="2"/>
</dbReference>
<evidence type="ECO:0000256" key="2">
    <source>
        <dbReference type="ARBA" id="ARBA00023125"/>
    </source>
</evidence>
<dbReference type="PRINTS" id="PR00032">
    <property type="entry name" value="HTHARAC"/>
</dbReference>
<protein>
    <submittedName>
        <fullName evidence="6">Helix-turn-helix domain-containing protein</fullName>
    </submittedName>
</protein>
<dbReference type="Gene3D" id="2.60.120.10">
    <property type="entry name" value="Jelly Rolls"/>
    <property type="match status" value="1"/>
</dbReference>
<dbReference type="Pfam" id="PF02311">
    <property type="entry name" value="AraC_binding"/>
    <property type="match status" value="1"/>
</dbReference>
<dbReference type="InterPro" id="IPR037923">
    <property type="entry name" value="HTH-like"/>
</dbReference>
<dbReference type="PROSITE" id="PS01124">
    <property type="entry name" value="HTH_ARAC_FAMILY_2"/>
    <property type="match status" value="1"/>
</dbReference>
<comment type="caution">
    <text evidence="6">The sequence shown here is derived from an EMBL/GenBank/DDBJ whole genome shotgun (WGS) entry which is preliminary data.</text>
</comment>
<gene>
    <name evidence="6" type="ORF">H9890_03855</name>
</gene>
<feature type="domain" description="HTH araC/xylS-type" evidence="5">
    <location>
        <begin position="200"/>
        <end position="299"/>
    </location>
</feature>
<dbReference type="InterPro" id="IPR014710">
    <property type="entry name" value="RmlC-like_jellyroll"/>
</dbReference>
<accession>A0A9D1TVP2</accession>
<sequence length="301" mass="33077">MSLKACGINPALGLSPQRRELKPQGTLDFPCAGYAEHYAPDPAHSLPWHWHDEFEVIYILSGQLTVETPGAQYHLTEGDCIAVNAGVLHSANTATACEIRSVVFGQSLITGGKDTVFAKKYITPLAGCRAFRAYAFDRQAEAAVIDSFVAACGALAAEGPGFEFEVRARLSAVCLALCRHFAPDFAAGRTKPNQDEARIQQMLAFIQEHFDRPLTLAEIASAAGIGERECLRCFGKTIHIPPMQYLLKYRIMQGADALLARPADSVAQIAARCGFDNPSNFSQQFRRFYGCSPREYRNRKQ</sequence>
<evidence type="ECO:0000256" key="1">
    <source>
        <dbReference type="ARBA" id="ARBA00023015"/>
    </source>
</evidence>
<dbReference type="CDD" id="cd02208">
    <property type="entry name" value="cupin_RmlC-like"/>
    <property type="match status" value="1"/>
</dbReference>
<name>A0A9D1TVP2_9FIRM</name>
<dbReference type="AlphaFoldDB" id="A0A9D1TVP2"/>
<dbReference type="SUPFAM" id="SSF51215">
    <property type="entry name" value="Regulatory protein AraC"/>
    <property type="match status" value="1"/>
</dbReference>
<dbReference type="InterPro" id="IPR018060">
    <property type="entry name" value="HTH_AraC"/>
</dbReference>